<dbReference type="GeneID" id="106546591"/>
<accession>A0A6I9XXS2</accession>
<proteinExistence type="predicted"/>
<dbReference type="InterPro" id="IPR052324">
    <property type="entry name" value="NFATC2-Int_DNA_Repair"/>
</dbReference>
<dbReference type="RefSeq" id="XP_013918967.1">
    <property type="nucleotide sequence ID" value="XM_014063492.1"/>
</dbReference>
<dbReference type="AlphaFoldDB" id="A0A6I9XXS2"/>
<dbReference type="GO" id="GO:0045944">
    <property type="term" value="P:positive regulation of transcription by RNA polymerase II"/>
    <property type="evidence" value="ECO:0007669"/>
    <property type="project" value="TreeGrafter"/>
</dbReference>
<evidence type="ECO:0000256" key="1">
    <source>
        <dbReference type="ARBA" id="ARBA00004123"/>
    </source>
</evidence>
<dbReference type="PROSITE" id="PS50053">
    <property type="entry name" value="UBIQUITIN_2"/>
    <property type="match status" value="1"/>
</dbReference>
<dbReference type="SUPFAM" id="SSF54236">
    <property type="entry name" value="Ubiquitin-like"/>
    <property type="match status" value="2"/>
</dbReference>
<feature type="domain" description="Ubiquitin-like" evidence="6">
    <location>
        <begin position="210"/>
        <end position="281"/>
    </location>
</feature>
<feature type="compositionally biased region" description="Polar residues" evidence="5">
    <location>
        <begin position="1"/>
        <end position="10"/>
    </location>
</feature>
<dbReference type="PANTHER" id="PTHR47187:SF1">
    <property type="entry name" value="NFATC2-INTERACTING PROTEIN"/>
    <property type="match status" value="1"/>
</dbReference>
<reference evidence="8" key="1">
    <citation type="submission" date="2025-08" db="UniProtKB">
        <authorList>
            <consortium name="RefSeq"/>
        </authorList>
    </citation>
    <scope>IDENTIFICATION</scope>
    <source>
        <tissue evidence="8">Skeletal muscle</tissue>
    </source>
</reference>
<name>A0A6I9XXS2_9SAUR</name>
<evidence type="ECO:0000259" key="6">
    <source>
        <dbReference type="PROSITE" id="PS50053"/>
    </source>
</evidence>
<dbReference type="OrthoDB" id="442921at2759"/>
<dbReference type="CDD" id="cd17078">
    <property type="entry name" value="Ubl_SLD1_NFATC2ip"/>
    <property type="match status" value="1"/>
</dbReference>
<dbReference type="PANTHER" id="PTHR47187">
    <property type="entry name" value="NFATC2-INTERACTING PROTEIN"/>
    <property type="match status" value="1"/>
</dbReference>
<evidence type="ECO:0000256" key="3">
    <source>
        <dbReference type="ARBA" id="ARBA00039921"/>
    </source>
</evidence>
<evidence type="ECO:0000313" key="7">
    <source>
        <dbReference type="Proteomes" id="UP000504617"/>
    </source>
</evidence>
<gene>
    <name evidence="8" type="primary">NFATC2IP</name>
</gene>
<keyword evidence="2" id="KW-0539">Nucleus</keyword>
<dbReference type="Gene3D" id="3.10.20.90">
    <property type="entry name" value="Phosphatidylinositol 3-kinase Catalytic Subunit, Chain A, domain 1"/>
    <property type="match status" value="2"/>
</dbReference>
<dbReference type="CTD" id="84901"/>
<evidence type="ECO:0000313" key="8">
    <source>
        <dbReference type="RefSeq" id="XP_013918967.1"/>
    </source>
</evidence>
<dbReference type="InterPro" id="IPR022617">
    <property type="entry name" value="Rad60/SUMO-like_dom"/>
</dbReference>
<organism evidence="7 8">
    <name type="scientific">Thamnophis sirtalis</name>
    <dbReference type="NCBI Taxonomy" id="35019"/>
    <lineage>
        <taxon>Eukaryota</taxon>
        <taxon>Metazoa</taxon>
        <taxon>Chordata</taxon>
        <taxon>Craniata</taxon>
        <taxon>Vertebrata</taxon>
        <taxon>Euteleostomi</taxon>
        <taxon>Lepidosauria</taxon>
        <taxon>Squamata</taxon>
        <taxon>Bifurcata</taxon>
        <taxon>Unidentata</taxon>
        <taxon>Episquamata</taxon>
        <taxon>Toxicofera</taxon>
        <taxon>Serpentes</taxon>
        <taxon>Colubroidea</taxon>
        <taxon>Colubridae</taxon>
        <taxon>Natricinae</taxon>
        <taxon>Thamnophis</taxon>
    </lineage>
</organism>
<keyword evidence="7" id="KW-1185">Reference proteome</keyword>
<feature type="region of interest" description="Disordered" evidence="5">
    <location>
        <begin position="1"/>
        <end position="25"/>
    </location>
</feature>
<dbReference type="SMART" id="SM00213">
    <property type="entry name" value="UBQ"/>
    <property type="match status" value="2"/>
</dbReference>
<feature type="region of interest" description="Disordered" evidence="5">
    <location>
        <begin position="66"/>
        <end position="94"/>
    </location>
</feature>
<sequence length="283" mass="32025">MEEPVTLSSDSEPEGAPKKPLPKRRRILTESVAIPVYSTQVENSLKLLQNSMKLPDEIKERCKNLSFSSEEDEEEEKPVPLKQLRPRPSRPFDQSLRNLNNSLSAAKKSLQDQRFDEDDVILVDAFEPQELLLKVRCRADLHKVCILMTEPLRRVVDHMAQILKVHPNRIILLHHDSELSADATPAKLDLGVASIIDCIVESNKQANESGNLLLRVQGKDRSSVMDITVHKGEPLETLMNNYKQGQGQGKGRLVFYFDGQRLTETQTPEQLGMESGDVIEVWN</sequence>
<comment type="subcellular location">
    <subcellularLocation>
        <location evidence="1">Nucleus</location>
    </subcellularLocation>
</comment>
<dbReference type="KEGG" id="tsr:106546591"/>
<evidence type="ECO:0000256" key="5">
    <source>
        <dbReference type="SAM" id="MobiDB-lite"/>
    </source>
</evidence>
<dbReference type="InterPro" id="IPR000626">
    <property type="entry name" value="Ubiquitin-like_dom"/>
</dbReference>
<dbReference type="Pfam" id="PF11976">
    <property type="entry name" value="Rad60-SLD"/>
    <property type="match status" value="1"/>
</dbReference>
<protein>
    <recommendedName>
        <fullName evidence="3">NFATC2-interacting protein</fullName>
    </recommendedName>
    <alternativeName>
        <fullName evidence="4">Nuclear factor of activated T-cells, cytoplasmic 2-interacting protein</fullName>
    </alternativeName>
</protein>
<dbReference type="InterPro" id="IPR029071">
    <property type="entry name" value="Ubiquitin-like_domsf"/>
</dbReference>
<dbReference type="Proteomes" id="UP000504617">
    <property type="component" value="Unplaced"/>
</dbReference>
<evidence type="ECO:0000256" key="4">
    <source>
        <dbReference type="ARBA" id="ARBA00042764"/>
    </source>
</evidence>
<dbReference type="GO" id="GO:0005634">
    <property type="term" value="C:nucleus"/>
    <property type="evidence" value="ECO:0007669"/>
    <property type="project" value="UniProtKB-SubCell"/>
</dbReference>
<evidence type="ECO:0000256" key="2">
    <source>
        <dbReference type="ARBA" id="ARBA00023242"/>
    </source>
</evidence>